<evidence type="ECO:0000256" key="9">
    <source>
        <dbReference type="ARBA" id="ARBA00022694"/>
    </source>
</evidence>
<keyword evidence="9 11" id="KW-0819">tRNA processing</keyword>
<evidence type="ECO:0000256" key="2">
    <source>
        <dbReference type="ARBA" id="ARBA00009056"/>
    </source>
</evidence>
<comment type="function">
    <text evidence="11">Adenosyl-L-methionine (AdoMet)-dependent tRNA (uracil-O(2)-)-methyltransferase.</text>
</comment>
<protein>
    <recommendedName>
        <fullName evidence="4 11">tRNA (uracil-O(2)-)-methyltransferase</fullName>
        <ecNumber evidence="3 11">2.1.1.211</ecNumber>
    </recommendedName>
</protein>
<reference evidence="12 13" key="1">
    <citation type="journal article" date="2011" name="Nat. Biotechnol.">
        <title>Comparative genomic analysis of the thermophilic biomass-degrading fungi Myceliophthora thermophila and Thielavia terrestris.</title>
        <authorList>
            <person name="Berka R.M."/>
            <person name="Grigoriev I.V."/>
            <person name="Otillar R."/>
            <person name="Salamov A."/>
            <person name="Grimwood J."/>
            <person name="Reid I."/>
            <person name="Ishmael N."/>
            <person name="John T."/>
            <person name="Darmond C."/>
            <person name="Moisan M.-C."/>
            <person name="Henrissat B."/>
            <person name="Coutinho P.M."/>
            <person name="Lombard V."/>
            <person name="Natvig D.O."/>
            <person name="Lindquist E."/>
            <person name="Schmutz J."/>
            <person name="Lucas S."/>
            <person name="Harris P."/>
            <person name="Powlowski J."/>
            <person name="Bellemare A."/>
            <person name="Taylor D."/>
            <person name="Butler G."/>
            <person name="de Vries R.P."/>
            <person name="Allijn I.E."/>
            <person name="van den Brink J."/>
            <person name="Ushinsky S."/>
            <person name="Storms R."/>
            <person name="Powell A.J."/>
            <person name="Paulsen I.T."/>
            <person name="Elbourne L.D.H."/>
            <person name="Baker S.E."/>
            <person name="Magnuson J."/>
            <person name="LaBoissiere S."/>
            <person name="Clutterbuck A.J."/>
            <person name="Martinez D."/>
            <person name="Wogulis M."/>
            <person name="de Leon A.L."/>
            <person name="Rey M.W."/>
            <person name="Tsang A."/>
        </authorList>
    </citation>
    <scope>NUCLEOTIDE SEQUENCE [LARGE SCALE GENOMIC DNA]</scope>
    <source>
        <strain evidence="13">ATCC 42464 / BCRC 31852 / DSM 1799</strain>
    </source>
</reference>
<evidence type="ECO:0000256" key="10">
    <source>
        <dbReference type="ARBA" id="ARBA00047957"/>
    </source>
</evidence>
<dbReference type="STRING" id="573729.G2Q151"/>
<dbReference type="GeneID" id="11505806"/>
<dbReference type="RefSeq" id="XP_003660195.1">
    <property type="nucleotide sequence ID" value="XM_003660147.1"/>
</dbReference>
<sequence>MRFEPEELAADASPAIVATAAACDQGAAEWRPLFRHPCSFGPAMFGDVMINLIHNPNINSSWLFRADILRDSAEPPQACTPPSEAETTPGLPGPEFVGFQLQRCIIRRLIPRNTLRDRPLDQTCLMYKSTPSLEDDDVAHAERSLVVYLPHVLTASEMPFYHPTVRGIAFLHEWNAAESCGSISISYLFFNDEDRSVVKLTRTALRLLEVIHKHGKGRLEGYQKRVQHDQVLPRARVQNTYTRLKQNYARGLITSWAETTDPEKHVFEDLCIAAFLIELWTDMYGQGPFPGFVDIGCGNGLLVYILNQEGFEGWGFDARSRRSWATYRTKLQTPAGEADSLRELVLLPPPVSTGRQGLADLSSDALDESRICDGRFPKGTFIISNHADELTPWTPIIAAISECPFIAIPCCSHNLTGERYRAPVPKDKSKAHSAYSSLVAWVSDIAKDCGWVVEQEMLRIPSTRNTALIGRKRYETKSYLDIQAVVDKYGGAAGYWDNVQKLVQSTATGSEH</sequence>
<dbReference type="KEGG" id="mtm:MYCTH_2298198"/>
<organism evidence="12 13">
    <name type="scientific">Thermothelomyces thermophilus (strain ATCC 42464 / BCRC 31852 / DSM 1799)</name>
    <name type="common">Sporotrichum thermophile</name>
    <dbReference type="NCBI Taxonomy" id="573729"/>
    <lineage>
        <taxon>Eukaryota</taxon>
        <taxon>Fungi</taxon>
        <taxon>Dikarya</taxon>
        <taxon>Ascomycota</taxon>
        <taxon>Pezizomycotina</taxon>
        <taxon>Sordariomycetes</taxon>
        <taxon>Sordariomycetidae</taxon>
        <taxon>Sordariales</taxon>
        <taxon>Chaetomiaceae</taxon>
        <taxon>Thermothelomyces</taxon>
    </lineage>
</organism>
<dbReference type="VEuPathDB" id="FungiDB:MYCTH_2298198"/>
<keyword evidence="7 11" id="KW-0808">Transferase</keyword>
<dbReference type="InterPro" id="IPR011671">
    <property type="entry name" value="tRNA_uracil_MeTrfase"/>
</dbReference>
<dbReference type="AlphaFoldDB" id="G2Q151"/>
<dbReference type="EMBL" id="CP003002">
    <property type="protein sequence ID" value="AEO54950.1"/>
    <property type="molecule type" value="Genomic_DNA"/>
</dbReference>
<evidence type="ECO:0000256" key="11">
    <source>
        <dbReference type="RuleBase" id="RU368004"/>
    </source>
</evidence>
<evidence type="ECO:0000256" key="4">
    <source>
        <dbReference type="ARBA" id="ARBA00017788"/>
    </source>
</evidence>
<evidence type="ECO:0000256" key="3">
    <source>
        <dbReference type="ARBA" id="ARBA00012795"/>
    </source>
</evidence>
<evidence type="ECO:0000256" key="5">
    <source>
        <dbReference type="ARBA" id="ARBA00022490"/>
    </source>
</evidence>
<comment type="similarity">
    <text evidence="2 11">Belongs to the TRM44 family.</text>
</comment>
<dbReference type="GO" id="GO:0141101">
    <property type="term" value="F:tRNA(Ser) (uridine(44)-2'-O-)-methyltransferase activity"/>
    <property type="evidence" value="ECO:0007669"/>
    <property type="project" value="UniProtKB-EC"/>
</dbReference>
<evidence type="ECO:0000256" key="6">
    <source>
        <dbReference type="ARBA" id="ARBA00022603"/>
    </source>
</evidence>
<dbReference type="eggNOG" id="KOG3790">
    <property type="taxonomic scope" value="Eukaryota"/>
</dbReference>
<accession>G2Q151</accession>
<dbReference type="PANTHER" id="PTHR21210">
    <property type="entry name" value="TRNA (URACIL-O(2)-)-METHYLTRANSFERASE-RELATED"/>
    <property type="match status" value="1"/>
</dbReference>
<dbReference type="FunCoup" id="G2Q151">
    <property type="interactions" value="75"/>
</dbReference>
<dbReference type="PANTHER" id="PTHR21210:SF0">
    <property type="entry name" value="TRNA (URACIL-O(2)-)-METHYLTRANSFERASE-RELATED"/>
    <property type="match status" value="1"/>
</dbReference>
<dbReference type="GO" id="GO:0005737">
    <property type="term" value="C:cytoplasm"/>
    <property type="evidence" value="ECO:0007669"/>
    <property type="project" value="UniProtKB-SubCell"/>
</dbReference>
<keyword evidence="8 11" id="KW-0949">S-adenosyl-L-methionine</keyword>
<dbReference type="Proteomes" id="UP000007322">
    <property type="component" value="Chromosome 1"/>
</dbReference>
<dbReference type="HOGENOM" id="CLU_018580_2_0_1"/>
<dbReference type="GO" id="GO:0030488">
    <property type="term" value="P:tRNA methylation"/>
    <property type="evidence" value="ECO:0007669"/>
    <property type="project" value="UniProtKB-UniRule"/>
</dbReference>
<evidence type="ECO:0000256" key="1">
    <source>
        <dbReference type="ARBA" id="ARBA00004496"/>
    </source>
</evidence>
<dbReference type="InParanoid" id="G2Q151"/>
<keyword evidence="6 11" id="KW-0489">Methyltransferase</keyword>
<name>G2Q151_THET4</name>
<dbReference type="EC" id="2.1.1.211" evidence="3 11"/>
<evidence type="ECO:0000256" key="7">
    <source>
        <dbReference type="ARBA" id="ARBA00022679"/>
    </source>
</evidence>
<comment type="subcellular location">
    <subcellularLocation>
        <location evidence="1 11">Cytoplasm</location>
    </subcellularLocation>
</comment>
<comment type="catalytic activity">
    <reaction evidence="10 11">
        <text>uridine(44) in tRNA(Ser) + S-adenosyl-L-methionine = 2'-O-methyluridine(44) in tRNA(Ser) + S-adenosyl-L-homocysteine + H(+)</text>
        <dbReference type="Rhea" id="RHEA:43100"/>
        <dbReference type="Rhea" id="RHEA-COMP:10339"/>
        <dbReference type="Rhea" id="RHEA-COMP:10340"/>
        <dbReference type="ChEBI" id="CHEBI:15378"/>
        <dbReference type="ChEBI" id="CHEBI:57856"/>
        <dbReference type="ChEBI" id="CHEBI:59789"/>
        <dbReference type="ChEBI" id="CHEBI:65315"/>
        <dbReference type="ChEBI" id="CHEBI:74478"/>
        <dbReference type="EC" id="2.1.1.211"/>
    </reaction>
</comment>
<proteinExistence type="inferred from homology"/>
<gene>
    <name evidence="12" type="ORF">MYCTH_2298198</name>
</gene>
<dbReference type="Pfam" id="PF07757">
    <property type="entry name" value="AdoMet_MTase"/>
    <property type="match status" value="1"/>
</dbReference>
<evidence type="ECO:0000313" key="13">
    <source>
        <dbReference type="Proteomes" id="UP000007322"/>
    </source>
</evidence>
<keyword evidence="13" id="KW-1185">Reference proteome</keyword>
<dbReference type="OrthoDB" id="10047021at2759"/>
<keyword evidence="5 11" id="KW-0963">Cytoplasm</keyword>
<dbReference type="OMA" id="IREPNIN"/>
<dbReference type="PROSITE" id="PS51257">
    <property type="entry name" value="PROKAR_LIPOPROTEIN"/>
    <property type="match status" value="1"/>
</dbReference>
<evidence type="ECO:0000256" key="8">
    <source>
        <dbReference type="ARBA" id="ARBA00022691"/>
    </source>
</evidence>
<evidence type="ECO:0000313" key="12">
    <source>
        <dbReference type="EMBL" id="AEO54950.1"/>
    </source>
</evidence>